<feature type="region of interest" description="Disordered" evidence="1">
    <location>
        <begin position="1"/>
        <end position="56"/>
    </location>
</feature>
<comment type="caution">
    <text evidence="2">The sequence shown here is derived from an EMBL/GenBank/DDBJ whole genome shotgun (WGS) entry which is preliminary data.</text>
</comment>
<dbReference type="EMBL" id="LCZI01000104">
    <property type="protein sequence ID" value="KKZ68484.1"/>
    <property type="molecule type" value="Genomic_DNA"/>
</dbReference>
<evidence type="ECO:0000256" key="1">
    <source>
        <dbReference type="SAM" id="MobiDB-lite"/>
    </source>
</evidence>
<reference evidence="3" key="1">
    <citation type="journal article" date="2015" name="PLoS Genet.">
        <title>The dynamic genome and transcriptome of the human fungal pathogen Blastomyces and close relative Emmonsia.</title>
        <authorList>
            <person name="Munoz J.F."/>
            <person name="Gauthier G.M."/>
            <person name="Desjardins C.A."/>
            <person name="Gallo J.E."/>
            <person name="Holder J."/>
            <person name="Sullivan T.D."/>
            <person name="Marty A.J."/>
            <person name="Carmen J.C."/>
            <person name="Chen Z."/>
            <person name="Ding L."/>
            <person name="Gujja S."/>
            <person name="Magrini V."/>
            <person name="Misas E."/>
            <person name="Mitreva M."/>
            <person name="Priest M."/>
            <person name="Saif S."/>
            <person name="Whiston E.A."/>
            <person name="Young S."/>
            <person name="Zeng Q."/>
            <person name="Goldman W.E."/>
            <person name="Mardis E.R."/>
            <person name="Taylor J.W."/>
            <person name="McEwen J.G."/>
            <person name="Clay O.K."/>
            <person name="Klein B.S."/>
            <person name="Cuomo C.A."/>
        </authorList>
    </citation>
    <scope>NUCLEOTIDE SEQUENCE [LARGE SCALE GENOMIC DNA]</scope>
    <source>
        <strain evidence="3">UAMH 3008</strain>
    </source>
</reference>
<evidence type="ECO:0000313" key="3">
    <source>
        <dbReference type="Proteomes" id="UP000034164"/>
    </source>
</evidence>
<organism evidence="2 3">
    <name type="scientific">[Emmonsia] crescens</name>
    <dbReference type="NCBI Taxonomy" id="73230"/>
    <lineage>
        <taxon>Eukaryota</taxon>
        <taxon>Fungi</taxon>
        <taxon>Dikarya</taxon>
        <taxon>Ascomycota</taxon>
        <taxon>Pezizomycotina</taxon>
        <taxon>Eurotiomycetes</taxon>
        <taxon>Eurotiomycetidae</taxon>
        <taxon>Onygenales</taxon>
        <taxon>Ajellomycetaceae</taxon>
        <taxon>Emergomyces</taxon>
    </lineage>
</organism>
<sequence length="141" mass="15691">MTSERNLRPRTTPRVTTPGTVTENASLERTEAVSSALPATSADAHHRNRPSPTQELEDKIQAETHALKEKIKILKEKQDLINLQKQHATLTTHDASTDNRNTRDTNSILTTSTMSTNRPLLGLIPLWQDELKDPGMTGRST</sequence>
<accession>A0A0G2J7I0</accession>
<gene>
    <name evidence="2" type="ORF">EMCG_05871</name>
</gene>
<protein>
    <submittedName>
        <fullName evidence="2">Uncharacterized protein</fullName>
    </submittedName>
</protein>
<name>A0A0G2J7I0_9EURO</name>
<dbReference type="VEuPathDB" id="FungiDB:EMCG_05871"/>
<evidence type="ECO:0000313" key="2">
    <source>
        <dbReference type="EMBL" id="KKZ68484.1"/>
    </source>
</evidence>
<dbReference type="AlphaFoldDB" id="A0A0G2J7I0"/>
<feature type="compositionally biased region" description="Low complexity" evidence="1">
    <location>
        <begin position="9"/>
        <end position="22"/>
    </location>
</feature>
<dbReference type="Proteomes" id="UP000034164">
    <property type="component" value="Unassembled WGS sequence"/>
</dbReference>
<proteinExistence type="predicted"/>